<evidence type="ECO:0000259" key="3">
    <source>
        <dbReference type="Pfam" id="PF00535"/>
    </source>
</evidence>
<dbReference type="PANTHER" id="PTHR22916:SF51">
    <property type="entry name" value="GLYCOSYLTRANSFERASE EPSH-RELATED"/>
    <property type="match status" value="1"/>
</dbReference>
<proteinExistence type="predicted"/>
<protein>
    <submittedName>
        <fullName evidence="4">Glycosyltransferase</fullName>
    </submittedName>
</protein>
<keyword evidence="5" id="KW-1185">Reference proteome</keyword>
<dbReference type="Gene3D" id="3.90.550.10">
    <property type="entry name" value="Spore Coat Polysaccharide Biosynthesis Protein SpsA, Chain A"/>
    <property type="match status" value="1"/>
</dbReference>
<evidence type="ECO:0000256" key="2">
    <source>
        <dbReference type="ARBA" id="ARBA00022679"/>
    </source>
</evidence>
<name>A0A2Z4U9P0_9FIRM</name>
<keyword evidence="1" id="KW-0328">Glycosyltransferase</keyword>
<evidence type="ECO:0000313" key="5">
    <source>
        <dbReference type="Proteomes" id="UP000250003"/>
    </source>
</evidence>
<keyword evidence="2 4" id="KW-0808">Transferase</keyword>
<accession>A0A2Z4U9P0</accession>
<dbReference type="InterPro" id="IPR029044">
    <property type="entry name" value="Nucleotide-diphossugar_trans"/>
</dbReference>
<dbReference type="CDD" id="cd00761">
    <property type="entry name" value="Glyco_tranf_GTA_type"/>
    <property type="match status" value="1"/>
</dbReference>
<dbReference type="InterPro" id="IPR001173">
    <property type="entry name" value="Glyco_trans_2-like"/>
</dbReference>
<dbReference type="OrthoDB" id="1640114at2"/>
<dbReference type="AlphaFoldDB" id="A0A2Z4U9P0"/>
<dbReference type="GO" id="GO:0016757">
    <property type="term" value="F:glycosyltransferase activity"/>
    <property type="evidence" value="ECO:0007669"/>
    <property type="project" value="UniProtKB-KW"/>
</dbReference>
<sequence>MKHIVLLVEVIQKNLLDVYGNIIKNGSWVKISMKTDLISVVIPVYNVEKYLERCLDSILNQSYSNLQIIIVDDGSTDTSGKICDRYAMKDSRIQVFHKENGGLSDARNFGLEHICGKYVSFIDSDDYVSKDYIKYLYGLIETVDADISACKHLESNKENYEFELTKPCGICIYSREEALERLCYQKGVTTSAWAKLYKTQLFKSIRFPNGKLYEDESTFYKLLENSEKMVCGGQIHYLYFYRSDGIVRSQFNKRKMDYVQQSLEFSIYIKHNYPQLYNGAISKLLWSCLHLWVQIDSSKENPKEYSELKNLICKYRIRVILDRKVRMRNKILLVGTFGGHIILRKIYMISKKR</sequence>
<dbReference type="PANTHER" id="PTHR22916">
    <property type="entry name" value="GLYCOSYLTRANSFERASE"/>
    <property type="match status" value="1"/>
</dbReference>
<dbReference type="SUPFAM" id="SSF53448">
    <property type="entry name" value="Nucleotide-diphospho-sugar transferases"/>
    <property type="match status" value="1"/>
</dbReference>
<dbReference type="KEGG" id="blau:DQQ01_04825"/>
<dbReference type="Proteomes" id="UP000250003">
    <property type="component" value="Chromosome"/>
</dbReference>
<reference evidence="5" key="1">
    <citation type="submission" date="2018-06" db="EMBL/GenBank/DDBJ databases">
        <title>Description of Blautia argi sp. nov., a new anaerobic isolated from dog feces.</title>
        <authorList>
            <person name="Chang Y.-H."/>
            <person name="Paek J."/>
            <person name="Shin Y."/>
        </authorList>
    </citation>
    <scope>NUCLEOTIDE SEQUENCE [LARGE SCALE GENOMIC DNA]</scope>
    <source>
        <strain evidence="5">KCTC 15426</strain>
    </source>
</reference>
<dbReference type="EMBL" id="CP030280">
    <property type="protein sequence ID" value="AWY97584.1"/>
    <property type="molecule type" value="Genomic_DNA"/>
</dbReference>
<evidence type="ECO:0000256" key="1">
    <source>
        <dbReference type="ARBA" id="ARBA00022676"/>
    </source>
</evidence>
<dbReference type="Pfam" id="PF00535">
    <property type="entry name" value="Glycos_transf_2"/>
    <property type="match status" value="1"/>
</dbReference>
<feature type="domain" description="Glycosyltransferase 2-like" evidence="3">
    <location>
        <begin position="39"/>
        <end position="170"/>
    </location>
</feature>
<organism evidence="4 5">
    <name type="scientific">Blautia argi</name>
    <dbReference type="NCBI Taxonomy" id="1912897"/>
    <lineage>
        <taxon>Bacteria</taxon>
        <taxon>Bacillati</taxon>
        <taxon>Bacillota</taxon>
        <taxon>Clostridia</taxon>
        <taxon>Lachnospirales</taxon>
        <taxon>Lachnospiraceae</taxon>
        <taxon>Blautia</taxon>
    </lineage>
</organism>
<evidence type="ECO:0000313" key="4">
    <source>
        <dbReference type="EMBL" id="AWY97584.1"/>
    </source>
</evidence>
<gene>
    <name evidence="4" type="ORF">DQQ01_04825</name>
</gene>